<keyword evidence="3" id="KW-1185">Reference proteome</keyword>
<evidence type="ECO:0000313" key="2">
    <source>
        <dbReference type="EMBL" id="MBO1321127.1"/>
    </source>
</evidence>
<dbReference type="EMBL" id="JAFREP010000022">
    <property type="protein sequence ID" value="MBO1321127.1"/>
    <property type="molecule type" value="Genomic_DNA"/>
</dbReference>
<sequence>MENSSNLVLETGILHLIRVPALIGLLADKKTRATPERWKKMGIPLLDALRCVFLGGYPFVVNGYVFLGVKFVCSG</sequence>
<reference evidence="2" key="1">
    <citation type="submission" date="2021-03" db="EMBL/GenBank/DDBJ databases">
        <authorList>
            <person name="Wang G."/>
        </authorList>
    </citation>
    <scope>NUCLEOTIDE SEQUENCE</scope>
    <source>
        <strain evidence="2">KCTC 12899</strain>
    </source>
</reference>
<gene>
    <name evidence="2" type="ORF">J3U88_21790</name>
</gene>
<organism evidence="2 3">
    <name type="scientific">Acanthopleuribacter pedis</name>
    <dbReference type="NCBI Taxonomy" id="442870"/>
    <lineage>
        <taxon>Bacteria</taxon>
        <taxon>Pseudomonadati</taxon>
        <taxon>Acidobacteriota</taxon>
        <taxon>Holophagae</taxon>
        <taxon>Acanthopleuribacterales</taxon>
        <taxon>Acanthopleuribacteraceae</taxon>
        <taxon>Acanthopleuribacter</taxon>
    </lineage>
</organism>
<keyword evidence="1" id="KW-0812">Transmembrane</keyword>
<feature type="transmembrane region" description="Helical" evidence="1">
    <location>
        <begin position="6"/>
        <end position="27"/>
    </location>
</feature>
<evidence type="ECO:0000313" key="3">
    <source>
        <dbReference type="Proteomes" id="UP000664417"/>
    </source>
</evidence>
<comment type="caution">
    <text evidence="2">The sequence shown here is derived from an EMBL/GenBank/DDBJ whole genome shotgun (WGS) entry which is preliminary data.</text>
</comment>
<evidence type="ECO:0000256" key="1">
    <source>
        <dbReference type="SAM" id="Phobius"/>
    </source>
</evidence>
<dbReference type="RefSeq" id="WP_207861102.1">
    <property type="nucleotide sequence ID" value="NZ_JAFREP010000022.1"/>
</dbReference>
<keyword evidence="1" id="KW-0472">Membrane</keyword>
<dbReference type="Proteomes" id="UP000664417">
    <property type="component" value="Unassembled WGS sequence"/>
</dbReference>
<feature type="transmembrane region" description="Helical" evidence="1">
    <location>
        <begin position="48"/>
        <end position="67"/>
    </location>
</feature>
<keyword evidence="1" id="KW-1133">Transmembrane helix</keyword>
<accession>A0A8J7Q608</accession>
<proteinExistence type="predicted"/>
<dbReference type="AlphaFoldDB" id="A0A8J7Q608"/>
<name>A0A8J7Q608_9BACT</name>
<protein>
    <submittedName>
        <fullName evidence="2">Uncharacterized protein</fullName>
    </submittedName>
</protein>